<dbReference type="PANTHER" id="PTHR46689:SF2">
    <property type="entry name" value="WW DOMAIN PROTEIN (AFU_ORTHOLOGUE AFUA_6G06520)"/>
    <property type="match status" value="1"/>
</dbReference>
<evidence type="ECO:0000256" key="1">
    <source>
        <dbReference type="SAM" id="MobiDB-lite"/>
    </source>
</evidence>
<feature type="region of interest" description="Disordered" evidence="1">
    <location>
        <begin position="758"/>
        <end position="802"/>
    </location>
</feature>
<evidence type="ECO:0000313" key="3">
    <source>
        <dbReference type="EMBL" id="KAJ2003688.1"/>
    </source>
</evidence>
<feature type="domain" description="PhoD-like phosphatase" evidence="2">
    <location>
        <begin position="258"/>
        <end position="554"/>
    </location>
</feature>
<evidence type="ECO:0000313" key="4">
    <source>
        <dbReference type="Proteomes" id="UP001150907"/>
    </source>
</evidence>
<protein>
    <recommendedName>
        <fullName evidence="2">PhoD-like phosphatase domain-containing protein</fullName>
    </recommendedName>
</protein>
<feature type="region of interest" description="Disordered" evidence="1">
    <location>
        <begin position="952"/>
        <end position="1062"/>
    </location>
</feature>
<name>A0A9W8EJN7_9FUNG</name>
<feature type="region of interest" description="Disordered" evidence="1">
    <location>
        <begin position="92"/>
        <end position="131"/>
    </location>
</feature>
<feature type="compositionally biased region" description="Low complexity" evidence="1">
    <location>
        <begin position="772"/>
        <end position="785"/>
    </location>
</feature>
<feature type="region of interest" description="Disordered" evidence="1">
    <location>
        <begin position="1"/>
        <end position="47"/>
    </location>
</feature>
<comment type="caution">
    <text evidence="3">The sequence shown here is derived from an EMBL/GenBank/DDBJ whole genome shotgun (WGS) entry which is preliminary data.</text>
</comment>
<dbReference type="EMBL" id="JANBQF010000203">
    <property type="protein sequence ID" value="KAJ2003688.1"/>
    <property type="molecule type" value="Genomic_DNA"/>
</dbReference>
<dbReference type="Pfam" id="PF19050">
    <property type="entry name" value="PhoD_2"/>
    <property type="match status" value="2"/>
</dbReference>
<proteinExistence type="predicted"/>
<feature type="domain" description="PhoD-like phosphatase" evidence="2">
    <location>
        <begin position="563"/>
        <end position="720"/>
    </location>
</feature>
<organism evidence="3 4">
    <name type="scientific">Coemansia thaxteri</name>
    <dbReference type="NCBI Taxonomy" id="2663907"/>
    <lineage>
        <taxon>Eukaryota</taxon>
        <taxon>Fungi</taxon>
        <taxon>Fungi incertae sedis</taxon>
        <taxon>Zoopagomycota</taxon>
        <taxon>Kickxellomycotina</taxon>
        <taxon>Kickxellomycetes</taxon>
        <taxon>Kickxellales</taxon>
        <taxon>Kickxellaceae</taxon>
        <taxon>Coemansia</taxon>
    </lineage>
</organism>
<feature type="compositionally biased region" description="Low complexity" evidence="1">
    <location>
        <begin position="858"/>
        <end position="871"/>
    </location>
</feature>
<feature type="compositionally biased region" description="Low complexity" evidence="1">
    <location>
        <begin position="952"/>
        <end position="971"/>
    </location>
</feature>
<reference evidence="3" key="1">
    <citation type="submission" date="2022-07" db="EMBL/GenBank/DDBJ databases">
        <title>Phylogenomic reconstructions and comparative analyses of Kickxellomycotina fungi.</title>
        <authorList>
            <person name="Reynolds N.K."/>
            <person name="Stajich J.E."/>
            <person name="Barry K."/>
            <person name="Grigoriev I.V."/>
            <person name="Crous P."/>
            <person name="Smith M.E."/>
        </authorList>
    </citation>
    <scope>NUCLEOTIDE SEQUENCE</scope>
    <source>
        <strain evidence="3">IMI 214461</strain>
    </source>
</reference>
<dbReference type="AlphaFoldDB" id="A0A9W8EJN7"/>
<dbReference type="OrthoDB" id="9999821at2759"/>
<feature type="compositionally biased region" description="Polar residues" evidence="1">
    <location>
        <begin position="1017"/>
        <end position="1033"/>
    </location>
</feature>
<gene>
    <name evidence="3" type="ORF">H4R26_002930</name>
</gene>
<dbReference type="Proteomes" id="UP001150907">
    <property type="component" value="Unassembled WGS sequence"/>
</dbReference>
<dbReference type="GO" id="GO:0016020">
    <property type="term" value="C:membrane"/>
    <property type="evidence" value="ECO:0007669"/>
    <property type="project" value="TreeGrafter"/>
</dbReference>
<feature type="region of interest" description="Disordered" evidence="1">
    <location>
        <begin position="831"/>
        <end position="896"/>
    </location>
</feature>
<accession>A0A9W8EJN7</accession>
<dbReference type="PANTHER" id="PTHR46689">
    <property type="entry name" value="MEMBRANE PROTEIN, PUTATIVE-RELATED"/>
    <property type="match status" value="1"/>
</dbReference>
<feature type="compositionally biased region" description="Low complexity" evidence="1">
    <location>
        <begin position="1040"/>
        <end position="1062"/>
    </location>
</feature>
<evidence type="ECO:0000259" key="2">
    <source>
        <dbReference type="Pfam" id="PF19050"/>
    </source>
</evidence>
<sequence length="1062" mass="114858">MDPSGPAAQQHHEPQQQPPPQQSFSPTNPFSGMSDGHQAVPDDMAGAAARLANLQLGSAGGSSSHGTPVHVSAPTRSFNAGASYAPGYGPAPVNYGGPAAQPPQQQLQHPPSFQQQQQQQQHPPHQPLPALVGPMLQFVDVELERALWHGSVLVATNEAFLAHRAQASAAAAGLVGGSTHAGPAAVAGGGAHAPVIEVWDDPHHGPGAGKPKTFTAQAIYTEPTFQYTFWRADVTLALPQESEVDVAYQVYWAADEAAVQSHSARATYAFRLPAQASQWRMCVTSNAQFGRRVPDAARAALRGSGPVFRDLVGKHRANPFHVWLGTGGQFSGEGVWDDCEAALRPFLAADAARRPHVAWTADMAAAVERWYLLEYLRQWFGVGVSPPLEQEAQALFAQAAATMPYSFTADSEIFPCYGSYVHALHFSPVFAGIRHVGARYFALFQAHTTPALAHSEHGFLAEGFHSVRKLGPYTALLTLDTRTERQPAGIIDRHAYDALFAELDARVPPTAANLIVVSSNPVIFPRTKNFEALLRSASSAGLTSIISYAVNGKQARNDWVMKDRFGEPVAVTKLNDFWTSALHKSERAFLVRNLQDFSRRRSCRVTFVSGHVDCLSAAHFRTYTDSKFDPRRYPEQRGFASDFRSMIQLTVSGLVQEPADSLTLRAYHFAGKSAPFDLYTEEKMYHTFTADVNRLPPPNNNQKLLGRRSYSIIIENDFDNDRQRPGLLSFFYVENEACTGTVMLNMINVPPLHYPQLPPGASPVGGGAMVAPVPQQQQQQHPPQQGNSDVRPQMRPGMSYRGYTGAGAGLATAAAAGEQWHAEGDDDAAAFEKHGGASAGDPYSYDLPEYANNPSTTPQGQGAAAAPAGAGSPPPYSPVPQDAQQLLPPRTDGTYSSSYEHTAAWVQGSASHTTGSEIGSGPVQQMVPPAVSNVAAAAAVSVPGHHHQQMYAQASQYQQAPPPVSQYQPQVSQPPPIAVSQYPTHVSQPPPPVSQYQTQSPQLLPVSQYQTPPPVSQYLTPVSQQTLPVSQYQTPPPQPMQQQQQQPQHMQPQHMQQQHGPY</sequence>
<dbReference type="InterPro" id="IPR043904">
    <property type="entry name" value="PhoD_2-like"/>
</dbReference>
<keyword evidence="4" id="KW-1185">Reference proteome</keyword>